<keyword evidence="2" id="KW-0812">Transmembrane</keyword>
<dbReference type="InterPro" id="IPR017946">
    <property type="entry name" value="PLC-like_Pdiesterase_TIM-brl"/>
</dbReference>
<organism evidence="3">
    <name type="scientific">viral metagenome</name>
    <dbReference type="NCBI Taxonomy" id="1070528"/>
    <lineage>
        <taxon>unclassified sequences</taxon>
        <taxon>metagenomes</taxon>
        <taxon>organismal metagenomes</taxon>
    </lineage>
</organism>
<evidence type="ECO:0000313" key="3">
    <source>
        <dbReference type="EMBL" id="QHU21943.1"/>
    </source>
</evidence>
<dbReference type="PROSITE" id="PS50007">
    <property type="entry name" value="PIPLC_X_DOMAIN"/>
    <property type="match status" value="1"/>
</dbReference>
<accession>A0A6C0KXG5</accession>
<feature type="region of interest" description="Disordered" evidence="1">
    <location>
        <begin position="406"/>
        <end position="426"/>
    </location>
</feature>
<proteinExistence type="predicted"/>
<keyword evidence="2" id="KW-0472">Membrane</keyword>
<reference evidence="3" key="1">
    <citation type="journal article" date="2020" name="Nature">
        <title>Giant virus diversity and host interactions through global metagenomics.</title>
        <authorList>
            <person name="Schulz F."/>
            <person name="Roux S."/>
            <person name="Paez-Espino D."/>
            <person name="Jungbluth S."/>
            <person name="Walsh D.A."/>
            <person name="Denef V.J."/>
            <person name="McMahon K.D."/>
            <person name="Konstantinidis K.T."/>
            <person name="Eloe-Fadrosh E.A."/>
            <person name="Kyrpides N.C."/>
            <person name="Woyke T."/>
        </authorList>
    </citation>
    <scope>NUCLEOTIDE SEQUENCE</scope>
    <source>
        <strain evidence="3">GVMAG-S-3300013286-35</strain>
    </source>
</reference>
<evidence type="ECO:0000256" key="1">
    <source>
        <dbReference type="SAM" id="MobiDB-lite"/>
    </source>
</evidence>
<dbReference type="EMBL" id="MN740993">
    <property type="protein sequence ID" value="QHU21943.1"/>
    <property type="molecule type" value="Genomic_DNA"/>
</dbReference>
<sequence>MSKANAGPPPRFQLNPAITNYFTSLVTGASEVTGKVSSSGIPWWVYPLVLLILGLTIWFYIKTLFLVENPENIRSKLRKFVDMYNMYGNQRSSRKGLRQYLADLKKAGLPDEHLALTNFFVCSANTPAVFTPLTDGIVSPEAIRIVLAAGARYLDIPIYPTGPRGAPMVCEMTPGSKWRRLTINELSFAGVMNAVQQYAMSGPKAVVDVNEAPYREDPLFIMLRFQGSPKIETFKRVADVLRETIEPSRLDFTYNAGRGAERLFKTPITEYFGKTIVFSNLYPPIDSPLNDYINVGPRSSTPLEMAPRDLNGIPDQMKAQTMALVKQNLTVSRTAMEEPDCNSNTWNWANAHALGIHFAAMNFWSQDDTLKAYRAPAVFGVNSFLIKPLGMRYVIEYVAPPGQPNPALNAGNGTPAAPPGLNIPLS</sequence>
<feature type="transmembrane region" description="Helical" evidence="2">
    <location>
        <begin position="43"/>
        <end position="67"/>
    </location>
</feature>
<keyword evidence="2" id="KW-1133">Transmembrane helix</keyword>
<dbReference type="GO" id="GO:0008081">
    <property type="term" value="F:phosphoric diester hydrolase activity"/>
    <property type="evidence" value="ECO:0007669"/>
    <property type="project" value="InterPro"/>
</dbReference>
<protein>
    <recommendedName>
        <fullName evidence="4">PI-PLC Y-box domain-containing protein</fullName>
    </recommendedName>
</protein>
<evidence type="ECO:0000256" key="2">
    <source>
        <dbReference type="SAM" id="Phobius"/>
    </source>
</evidence>
<dbReference type="GO" id="GO:0006629">
    <property type="term" value="P:lipid metabolic process"/>
    <property type="evidence" value="ECO:0007669"/>
    <property type="project" value="InterPro"/>
</dbReference>
<evidence type="ECO:0008006" key="4">
    <source>
        <dbReference type="Google" id="ProtNLM"/>
    </source>
</evidence>
<dbReference type="Gene3D" id="3.20.20.190">
    <property type="entry name" value="Phosphatidylinositol (PI) phosphodiesterase"/>
    <property type="match status" value="1"/>
</dbReference>
<dbReference type="AlphaFoldDB" id="A0A6C0KXG5"/>
<name>A0A6C0KXG5_9ZZZZ</name>